<feature type="chain" id="PRO_5046968576" evidence="2">
    <location>
        <begin position="24"/>
        <end position="271"/>
    </location>
</feature>
<dbReference type="NCBIfam" id="TIGR01533">
    <property type="entry name" value="lipo_e_P4"/>
    <property type="match status" value="1"/>
</dbReference>
<dbReference type="InterPro" id="IPR036412">
    <property type="entry name" value="HAD-like_sf"/>
</dbReference>
<name>A0ABQ3N532_9BACI</name>
<keyword evidence="1 2" id="KW-0732">Signal</keyword>
<dbReference type="CDD" id="cd07534">
    <property type="entry name" value="HAD_CAP"/>
    <property type="match status" value="1"/>
</dbReference>
<dbReference type="Gene3D" id="3.40.50.1000">
    <property type="entry name" value="HAD superfamily/HAD-like"/>
    <property type="match status" value="1"/>
</dbReference>
<dbReference type="InterPro" id="IPR023214">
    <property type="entry name" value="HAD_sf"/>
</dbReference>
<dbReference type="InterPro" id="IPR005519">
    <property type="entry name" value="Acid_phosphat_B-like"/>
</dbReference>
<gene>
    <name evidence="3" type="ORF">AM1BK_21410</name>
</gene>
<keyword evidence="4" id="KW-1185">Reference proteome</keyword>
<protein>
    <submittedName>
        <fullName evidence="3">5'-nucleotidase</fullName>
    </submittedName>
</protein>
<accession>A0ABQ3N532</accession>
<proteinExistence type="predicted"/>
<dbReference type="SFLD" id="SFLDG01125">
    <property type="entry name" value="C1.1:_Acid_Phosphatase_Like"/>
    <property type="match status" value="1"/>
</dbReference>
<dbReference type="PANTHER" id="PTHR31284">
    <property type="entry name" value="ACID PHOSPHATASE-LIKE PROTEIN"/>
    <property type="match status" value="1"/>
</dbReference>
<organism evidence="3 4">
    <name type="scientific">Neobacillus kokaensis</name>
    <dbReference type="NCBI Taxonomy" id="2759023"/>
    <lineage>
        <taxon>Bacteria</taxon>
        <taxon>Bacillati</taxon>
        <taxon>Bacillota</taxon>
        <taxon>Bacilli</taxon>
        <taxon>Bacillales</taxon>
        <taxon>Bacillaceae</taxon>
        <taxon>Neobacillus</taxon>
    </lineage>
</organism>
<dbReference type="InterPro" id="IPR006423">
    <property type="entry name" value="Lipo_e_P4"/>
</dbReference>
<dbReference type="SUPFAM" id="SSF56784">
    <property type="entry name" value="HAD-like"/>
    <property type="match status" value="1"/>
</dbReference>
<sequence length="271" mass="31097">MKKLLMLTAAALTFIQTSMIAHAEPSRNPPAHLYEQNTMSILWFQNAGEAKALYYQGYNIGKLRLNEILKKKQYNRALKPAIVLDIDETVLDNSPYQATFVVNGKGNTFDWSKWFNRAEAKLLPGALDFLQYADSKGIKIFYISNRQEAQKQATIKNLQNVGAPQADEEHVLLQQKNENGKETRRRHVAKTHDILLLFGDNLGDFSGFDGLSDNGRIEAVDKMREEFGKKLIVFPNPMYGDWEGAIYDFDKKKSWEEIERLRKDHLQISEP</sequence>
<dbReference type="PANTHER" id="PTHR31284:SF10">
    <property type="entry name" value="ACID PHOSPHATASE-LIKE PROTEIN"/>
    <property type="match status" value="1"/>
</dbReference>
<evidence type="ECO:0000256" key="2">
    <source>
        <dbReference type="SAM" id="SignalP"/>
    </source>
</evidence>
<dbReference type="SFLD" id="SFLDS00003">
    <property type="entry name" value="Haloacid_Dehalogenase"/>
    <property type="match status" value="1"/>
</dbReference>
<dbReference type="Pfam" id="PF03767">
    <property type="entry name" value="Acid_phosphat_B"/>
    <property type="match status" value="1"/>
</dbReference>
<evidence type="ECO:0000313" key="4">
    <source>
        <dbReference type="Proteomes" id="UP000637074"/>
    </source>
</evidence>
<feature type="signal peptide" evidence="2">
    <location>
        <begin position="1"/>
        <end position="23"/>
    </location>
</feature>
<dbReference type="PIRSF" id="PIRSF019271">
    <property type="entry name" value="Acid_Ptase_C"/>
    <property type="match status" value="1"/>
</dbReference>
<dbReference type="Proteomes" id="UP000637074">
    <property type="component" value="Unassembled WGS sequence"/>
</dbReference>
<dbReference type="EMBL" id="BNDS01000007">
    <property type="protein sequence ID" value="GHH98598.1"/>
    <property type="molecule type" value="Genomic_DNA"/>
</dbReference>
<reference evidence="3 4" key="1">
    <citation type="journal article" date="2022" name="Int. J. Syst. Evol. Microbiol.">
        <title>Neobacillus kokaensis sp. nov., isolated from soil.</title>
        <authorList>
            <person name="Yuki K."/>
            <person name="Matsubara H."/>
            <person name="Yamaguchi S."/>
        </authorList>
    </citation>
    <scope>NUCLEOTIDE SEQUENCE [LARGE SCALE GENOMIC DNA]</scope>
    <source>
        <strain evidence="3 4">LOB 377</strain>
    </source>
</reference>
<evidence type="ECO:0000313" key="3">
    <source>
        <dbReference type="EMBL" id="GHH98598.1"/>
    </source>
</evidence>
<evidence type="ECO:0000256" key="1">
    <source>
        <dbReference type="ARBA" id="ARBA00022729"/>
    </source>
</evidence>
<comment type="caution">
    <text evidence="3">The sequence shown here is derived from an EMBL/GenBank/DDBJ whole genome shotgun (WGS) entry which is preliminary data.</text>
</comment>